<sequence>MLTDDIAGISYNKAAHNRGLQKRIGRGRGSIEFKHQNISAVLLGLGQPWIPGYKPAANFQNALVDGVLRWLDRNEDWLAPRENQSRLRDPAAANWIGPPTEALLEFGPAPSQRNEPPPVDAEFMAKIGLKYDVAERDARNRALGKAGEEQMLVHERARLESAGRADLARKVRWTSAEDGDGYGYDISSFEPDGSDRLLEVKTTNGWERTPFHLSANELAVADDRRDHWHLVRLWDFARQPKAFSLRPPLDAHATLSPTSFLASLK</sequence>
<dbReference type="Proteomes" id="UP000285232">
    <property type="component" value="Unassembled WGS sequence"/>
</dbReference>
<evidence type="ECO:0000313" key="3">
    <source>
        <dbReference type="Proteomes" id="UP000285232"/>
    </source>
</evidence>
<comment type="caution">
    <text evidence="2">The sequence shown here is derived from an EMBL/GenBank/DDBJ whole genome shotgun (WGS) entry which is preliminary data.</text>
</comment>
<feature type="domain" description="Protein NO VEIN C-terminal" evidence="1">
    <location>
        <begin position="148"/>
        <end position="243"/>
    </location>
</feature>
<organism evidence="2 3">
    <name type="scientific">Aurantiacibacter aquimixticola</name>
    <dbReference type="NCBI Taxonomy" id="1958945"/>
    <lineage>
        <taxon>Bacteria</taxon>
        <taxon>Pseudomonadati</taxon>
        <taxon>Pseudomonadota</taxon>
        <taxon>Alphaproteobacteria</taxon>
        <taxon>Sphingomonadales</taxon>
        <taxon>Erythrobacteraceae</taxon>
        <taxon>Aurantiacibacter</taxon>
    </lineage>
</organism>
<dbReference type="Pfam" id="PF13020">
    <property type="entry name" value="NOV_C"/>
    <property type="match status" value="1"/>
</dbReference>
<protein>
    <submittedName>
        <fullName evidence="2">DUF3883 domain-containing protein</fullName>
    </submittedName>
</protein>
<evidence type="ECO:0000259" key="1">
    <source>
        <dbReference type="Pfam" id="PF13020"/>
    </source>
</evidence>
<reference evidence="2 3" key="1">
    <citation type="journal article" date="2017" name="Int. J. Syst. Evol. Microbiol.">
        <title>Erythrobacter aquimixticola sp. nov., isolated from the junction between the ocean and a freshwater spring.</title>
        <authorList>
            <person name="Park S."/>
            <person name="Jung Y.T."/>
            <person name="Choi S.J."/>
            <person name="Yoon J.H."/>
        </authorList>
    </citation>
    <scope>NUCLEOTIDE SEQUENCE [LARGE SCALE GENOMIC DNA]</scope>
    <source>
        <strain evidence="2 3">JSSK-14</strain>
    </source>
</reference>
<gene>
    <name evidence="2" type="ORF">D6201_06965</name>
</gene>
<dbReference type="OrthoDB" id="9788621at2"/>
<dbReference type="EMBL" id="RAHX01000001">
    <property type="protein sequence ID" value="RJY10250.1"/>
    <property type="molecule type" value="Genomic_DNA"/>
</dbReference>
<name>A0A419RWS6_9SPHN</name>
<proteinExistence type="predicted"/>
<keyword evidence="3" id="KW-1185">Reference proteome</keyword>
<dbReference type="AlphaFoldDB" id="A0A419RWS6"/>
<accession>A0A419RWS6</accession>
<evidence type="ECO:0000313" key="2">
    <source>
        <dbReference type="EMBL" id="RJY10250.1"/>
    </source>
</evidence>
<dbReference type="InterPro" id="IPR024975">
    <property type="entry name" value="NOV_C"/>
</dbReference>